<protein>
    <recommendedName>
        <fullName evidence="11">Tyrosine--tRNA ligase</fullName>
        <ecNumber evidence="11">6.1.1.1</ecNumber>
    </recommendedName>
    <alternativeName>
        <fullName evidence="11">Tyrosyl-tRNA synthetase</fullName>
        <shortName evidence="11">TyrRS</shortName>
    </alternativeName>
</protein>
<feature type="binding site" evidence="11">
    <location>
        <position position="252"/>
    </location>
    <ligand>
        <name>L-tyrosine</name>
        <dbReference type="ChEBI" id="CHEBI:58315"/>
    </ligand>
</feature>
<dbReference type="EMBL" id="LQYT01000040">
    <property type="protein sequence ID" value="KYD19416.1"/>
    <property type="molecule type" value="Genomic_DNA"/>
</dbReference>
<keyword evidence="6 12" id="KW-0694">RNA-binding</keyword>
<comment type="similarity">
    <text evidence="10 11">Belongs to the class-I aminoacyl-tRNA synthetase family. TyrS type 1 subfamily.</text>
</comment>
<dbReference type="Pfam" id="PF22421">
    <property type="entry name" value="SYY_C-terminal"/>
    <property type="match status" value="1"/>
</dbReference>
<dbReference type="STRING" id="301148.B4135_0320"/>
<feature type="short sequence motif" description="'HIGH' region" evidence="11">
    <location>
        <begin position="118"/>
        <end position="127"/>
    </location>
</feature>
<gene>
    <name evidence="11" type="primary">tyrS</name>
    <name evidence="14" type="ORF">B4135_0320</name>
</gene>
<dbReference type="InterPro" id="IPR002307">
    <property type="entry name" value="Tyr-tRNA-ligase"/>
</dbReference>
<evidence type="ECO:0000256" key="8">
    <source>
        <dbReference type="ARBA" id="ARBA00023146"/>
    </source>
</evidence>
<evidence type="ECO:0000256" key="11">
    <source>
        <dbReference type="HAMAP-Rule" id="MF_02006"/>
    </source>
</evidence>
<evidence type="ECO:0000256" key="2">
    <source>
        <dbReference type="ARBA" id="ARBA00022490"/>
    </source>
</evidence>
<name>A0A150M4W4_9BACI</name>
<dbReference type="AlphaFoldDB" id="A0A150M4W4"/>
<evidence type="ECO:0000313" key="14">
    <source>
        <dbReference type="EMBL" id="KYD19416.1"/>
    </source>
</evidence>
<dbReference type="GO" id="GO:0004831">
    <property type="term" value="F:tyrosine-tRNA ligase activity"/>
    <property type="evidence" value="ECO:0007669"/>
    <property type="project" value="UniProtKB-UniRule"/>
</dbReference>
<dbReference type="Gene3D" id="3.40.50.620">
    <property type="entry name" value="HUPs"/>
    <property type="match status" value="1"/>
</dbReference>
<evidence type="ECO:0000256" key="10">
    <source>
        <dbReference type="ARBA" id="ARBA00060965"/>
    </source>
</evidence>
<dbReference type="SUPFAM" id="SSF55174">
    <property type="entry name" value="Alpha-L RNA-binding motif"/>
    <property type="match status" value="1"/>
</dbReference>
<dbReference type="NCBIfam" id="TIGR00234">
    <property type="entry name" value="tyrS"/>
    <property type="match status" value="1"/>
</dbReference>
<evidence type="ECO:0000256" key="7">
    <source>
        <dbReference type="ARBA" id="ARBA00022917"/>
    </source>
</evidence>
<dbReference type="InterPro" id="IPR036986">
    <property type="entry name" value="S4_RNA-bd_sf"/>
</dbReference>
<dbReference type="InterPro" id="IPR024088">
    <property type="entry name" value="Tyr-tRNA-ligase_bac-type"/>
</dbReference>
<dbReference type="SMART" id="SM00363">
    <property type="entry name" value="S4"/>
    <property type="match status" value="1"/>
</dbReference>
<dbReference type="PANTHER" id="PTHR11766">
    <property type="entry name" value="TYROSYL-TRNA SYNTHETASE"/>
    <property type="match status" value="1"/>
</dbReference>
<proteinExistence type="inferred from homology"/>
<dbReference type="PATRIC" id="fig|301148.3.peg.3406"/>
<feature type="binding site" evidence="11">
    <location>
        <position position="113"/>
    </location>
    <ligand>
        <name>L-tyrosine</name>
        <dbReference type="ChEBI" id="CHEBI:58315"/>
    </ligand>
</feature>
<keyword evidence="5 11" id="KW-0067">ATP-binding</keyword>
<dbReference type="GO" id="GO:0005829">
    <property type="term" value="C:cytosol"/>
    <property type="evidence" value="ECO:0007669"/>
    <property type="project" value="TreeGrafter"/>
</dbReference>
<evidence type="ECO:0000256" key="9">
    <source>
        <dbReference type="ARBA" id="ARBA00048248"/>
    </source>
</evidence>
<dbReference type="PANTHER" id="PTHR11766:SF0">
    <property type="entry name" value="TYROSINE--TRNA LIGASE, MITOCHONDRIAL"/>
    <property type="match status" value="1"/>
</dbReference>
<dbReference type="PROSITE" id="PS00178">
    <property type="entry name" value="AA_TRNA_LIGASE_I"/>
    <property type="match status" value="1"/>
</dbReference>
<dbReference type="Gene3D" id="1.10.240.10">
    <property type="entry name" value="Tyrosyl-Transfer RNA Synthetase"/>
    <property type="match status" value="1"/>
</dbReference>
<dbReference type="GO" id="GO:0042803">
    <property type="term" value="F:protein homodimerization activity"/>
    <property type="evidence" value="ECO:0007669"/>
    <property type="project" value="UniProtKB-ARBA"/>
</dbReference>
<dbReference type="InterPro" id="IPR001412">
    <property type="entry name" value="aa-tRNA-synth_I_CS"/>
</dbReference>
<dbReference type="InterPro" id="IPR014729">
    <property type="entry name" value="Rossmann-like_a/b/a_fold"/>
</dbReference>
<evidence type="ECO:0000256" key="1">
    <source>
        <dbReference type="ARBA" id="ARBA00004496"/>
    </source>
</evidence>
<keyword evidence="3 11" id="KW-0436">Ligase</keyword>
<evidence type="ECO:0000256" key="5">
    <source>
        <dbReference type="ARBA" id="ARBA00022840"/>
    </source>
</evidence>
<feature type="binding site" evidence="11">
    <location>
        <position position="248"/>
    </location>
    <ligand>
        <name>L-tyrosine</name>
        <dbReference type="ChEBI" id="CHEBI:58315"/>
    </ligand>
</feature>
<evidence type="ECO:0000256" key="3">
    <source>
        <dbReference type="ARBA" id="ARBA00022598"/>
    </source>
</evidence>
<dbReference type="CDD" id="cd00165">
    <property type="entry name" value="S4"/>
    <property type="match status" value="1"/>
</dbReference>
<keyword evidence="4 11" id="KW-0547">Nucleotide-binding</keyword>
<dbReference type="InterPro" id="IPR054608">
    <property type="entry name" value="SYY-like_C"/>
</dbReference>
<feature type="binding site" evidence="11">
    <location>
        <position position="312"/>
    </location>
    <ligand>
        <name>ATP</name>
        <dbReference type="ChEBI" id="CHEBI:30616"/>
    </ligand>
</feature>
<sequence length="497" mass="56221">MVPRILFVPSFTKGFFYESGKNAAGPVRREMKKAFGFAGCSGPEFPSGATARFKKNIGFCRFIRRKSSNISNNLLEGCRMNLFEDLKFRGLINQVTDEEGLQKLLNENRIKLYCGFDPTADSLHIGHLLPILTLRRFQLAGHQPIALVGGATGLIGDPSGKKSERSLNPVDVVRHWSERIKEQLSRFLDFDRPDNPAILANNYDWIGEMDVITFLRDIGKNFSVNYMLAKDSVQSRIEGGISFTEFSYMILQSVDFLNLYEKENCQLQIGGSDQWGNITAGLELIRKKTQDAKAFGMTVPLVTKADGTKFGKTEGGAVWLDPEKTTPYEFYQFWINTDDRDVVQYLKYFTFLSKEEIGELERATQEMPEKRLAQKALAEEVTRLVHGDKALRQAVKISEALFSGDLKKLTADEVKQGFKDVPSYTLTEPEIPLVDLLVQANISPSKRQAREDIANGAIYINGNRITDLQYTVSGKDKIENQFIIIRRGKKKYFLIRA</sequence>
<dbReference type="FunFam" id="1.10.240.10:FF:000001">
    <property type="entry name" value="Tyrosine--tRNA ligase"/>
    <property type="match status" value="1"/>
</dbReference>
<evidence type="ECO:0000256" key="4">
    <source>
        <dbReference type="ARBA" id="ARBA00022741"/>
    </source>
</evidence>
<reference evidence="14 15" key="1">
    <citation type="submission" date="2016-01" db="EMBL/GenBank/DDBJ databases">
        <title>Draft Genome Sequences of Seven Thermophilic Sporeformers Isolated from Foods.</title>
        <authorList>
            <person name="Berendsen E.M."/>
            <person name="Wells-Bennik M.H."/>
            <person name="Krawcyk A.O."/>
            <person name="De Jong A."/>
            <person name="Holsappel S."/>
            <person name="Eijlander R.T."/>
            <person name="Kuipers O.P."/>
        </authorList>
    </citation>
    <scope>NUCLEOTIDE SEQUENCE [LARGE SCALE GENOMIC DNA]</scope>
    <source>
        <strain evidence="14 15">B4135</strain>
    </source>
</reference>
<organism evidence="14 15">
    <name type="scientific">Caldibacillus debilis</name>
    <dbReference type="NCBI Taxonomy" id="301148"/>
    <lineage>
        <taxon>Bacteria</taxon>
        <taxon>Bacillati</taxon>
        <taxon>Bacillota</taxon>
        <taxon>Bacilli</taxon>
        <taxon>Bacillales</taxon>
        <taxon>Bacillaceae</taxon>
        <taxon>Caldibacillus</taxon>
    </lineage>
</organism>
<dbReference type="InterPro" id="IPR002942">
    <property type="entry name" value="S4_RNA-bd"/>
</dbReference>
<dbReference type="InterPro" id="IPR024107">
    <property type="entry name" value="Tyr-tRNA-ligase_bac_1"/>
</dbReference>
<dbReference type="FunFam" id="3.40.50.620:FF:000008">
    <property type="entry name" value="Tyrosine--tRNA ligase"/>
    <property type="match status" value="1"/>
</dbReference>
<dbReference type="InterPro" id="IPR002305">
    <property type="entry name" value="aa-tRNA-synth_Ic"/>
</dbReference>
<dbReference type="Proteomes" id="UP000075683">
    <property type="component" value="Unassembled WGS sequence"/>
</dbReference>
<dbReference type="Pfam" id="PF00579">
    <property type="entry name" value="tRNA-synt_1b"/>
    <property type="match status" value="1"/>
</dbReference>
<comment type="caution">
    <text evidence="14">The sequence shown here is derived from an EMBL/GenBank/DDBJ whole genome shotgun (WGS) entry which is preliminary data.</text>
</comment>
<evidence type="ECO:0000256" key="6">
    <source>
        <dbReference type="ARBA" id="ARBA00022884"/>
    </source>
</evidence>
<dbReference type="GO" id="GO:0005524">
    <property type="term" value="F:ATP binding"/>
    <property type="evidence" value="ECO:0007669"/>
    <property type="project" value="UniProtKB-UniRule"/>
</dbReference>
<feature type="short sequence motif" description="'KMSKS' region" evidence="11">
    <location>
        <begin position="309"/>
        <end position="313"/>
    </location>
</feature>
<dbReference type="GO" id="GO:0003723">
    <property type="term" value="F:RNA binding"/>
    <property type="evidence" value="ECO:0007669"/>
    <property type="project" value="UniProtKB-KW"/>
</dbReference>
<comment type="subcellular location">
    <subcellularLocation>
        <location evidence="1 11">Cytoplasm</location>
    </subcellularLocation>
</comment>
<dbReference type="PRINTS" id="PR01040">
    <property type="entry name" value="TRNASYNTHTYR"/>
</dbReference>
<comment type="catalytic activity">
    <reaction evidence="9 11">
        <text>tRNA(Tyr) + L-tyrosine + ATP = L-tyrosyl-tRNA(Tyr) + AMP + diphosphate + H(+)</text>
        <dbReference type="Rhea" id="RHEA:10220"/>
        <dbReference type="Rhea" id="RHEA-COMP:9706"/>
        <dbReference type="Rhea" id="RHEA-COMP:9707"/>
        <dbReference type="ChEBI" id="CHEBI:15378"/>
        <dbReference type="ChEBI" id="CHEBI:30616"/>
        <dbReference type="ChEBI" id="CHEBI:33019"/>
        <dbReference type="ChEBI" id="CHEBI:58315"/>
        <dbReference type="ChEBI" id="CHEBI:78442"/>
        <dbReference type="ChEBI" id="CHEBI:78536"/>
        <dbReference type="ChEBI" id="CHEBI:456215"/>
        <dbReference type="EC" id="6.1.1.1"/>
    </reaction>
</comment>
<evidence type="ECO:0000259" key="13">
    <source>
        <dbReference type="SMART" id="SM00363"/>
    </source>
</evidence>
<dbReference type="SUPFAM" id="SSF52374">
    <property type="entry name" value="Nucleotidylyl transferase"/>
    <property type="match status" value="1"/>
</dbReference>
<accession>A0A150M4W4</accession>
<dbReference type="GO" id="GO:0006437">
    <property type="term" value="P:tyrosyl-tRNA aminoacylation"/>
    <property type="evidence" value="ECO:0007669"/>
    <property type="project" value="UniProtKB-UniRule"/>
</dbReference>
<dbReference type="HAMAP" id="MF_02006">
    <property type="entry name" value="Tyr_tRNA_synth_type1"/>
    <property type="match status" value="1"/>
</dbReference>
<comment type="subunit">
    <text evidence="11">Homodimer.</text>
</comment>
<dbReference type="Gene3D" id="3.10.290.10">
    <property type="entry name" value="RNA-binding S4 domain"/>
    <property type="match status" value="1"/>
</dbReference>
<evidence type="ECO:0000256" key="12">
    <source>
        <dbReference type="PROSITE-ProRule" id="PRU00182"/>
    </source>
</evidence>
<keyword evidence="8 11" id="KW-0030">Aminoacyl-tRNA synthetase</keyword>
<dbReference type="EC" id="6.1.1.1" evidence="11"/>
<comment type="function">
    <text evidence="11">Catalyzes the attachment of tyrosine to tRNA(Tyr) in a two-step reaction: tyrosine is first activated by ATP to form Tyr-AMP and then transferred to the acceptor end of tRNA(Tyr).</text>
</comment>
<evidence type="ECO:0000313" key="15">
    <source>
        <dbReference type="Proteomes" id="UP000075683"/>
    </source>
</evidence>
<feature type="domain" description="RNA-binding S4" evidence="13">
    <location>
        <begin position="432"/>
        <end position="493"/>
    </location>
</feature>
<dbReference type="CDD" id="cd00395">
    <property type="entry name" value="Tyr_Trp_RS_core"/>
    <property type="match status" value="1"/>
</dbReference>
<keyword evidence="2 11" id="KW-0963">Cytoplasm</keyword>
<dbReference type="PROSITE" id="PS50889">
    <property type="entry name" value="S4"/>
    <property type="match status" value="1"/>
</dbReference>
<keyword evidence="7 11" id="KW-0648">Protein biosynthesis</keyword>